<comment type="caution">
    <text evidence="1">The sequence shown here is derived from an EMBL/GenBank/DDBJ whole genome shotgun (WGS) entry which is preliminary data.</text>
</comment>
<evidence type="ECO:0000313" key="2">
    <source>
        <dbReference type="Proteomes" id="UP001211065"/>
    </source>
</evidence>
<accession>A0AAD5U2L1</accession>
<dbReference type="EMBL" id="JADGJW010000198">
    <property type="protein sequence ID" value="KAJ3221974.1"/>
    <property type="molecule type" value="Genomic_DNA"/>
</dbReference>
<protein>
    <submittedName>
        <fullName evidence="1">Uncharacterized protein</fullName>
    </submittedName>
</protein>
<reference evidence="1" key="1">
    <citation type="submission" date="2020-05" db="EMBL/GenBank/DDBJ databases">
        <title>Phylogenomic resolution of chytrid fungi.</title>
        <authorList>
            <person name="Stajich J.E."/>
            <person name="Amses K."/>
            <person name="Simmons R."/>
            <person name="Seto K."/>
            <person name="Myers J."/>
            <person name="Bonds A."/>
            <person name="Quandt C.A."/>
            <person name="Barry K."/>
            <person name="Liu P."/>
            <person name="Grigoriev I."/>
            <person name="Longcore J.E."/>
            <person name="James T.Y."/>
        </authorList>
    </citation>
    <scope>NUCLEOTIDE SEQUENCE</scope>
    <source>
        <strain evidence="1">JEL0476</strain>
    </source>
</reference>
<proteinExistence type="predicted"/>
<keyword evidence="2" id="KW-1185">Reference proteome</keyword>
<sequence>MQFCKANSTNLYIVNDYNDSEKYAIVIPFTEDQEHLIFKNLKVNWLSNKPCNYLENGHEINFPSKNKFDIIFYYNKDLKKKSNLMFNLKLIFKHNSHLKNCFNKIKFFDSNLSIEEDRYPLGASRMFFKLYNEKSNDFVKNGYSKFFLMEPDNIPCRKNWLEKLLSEFRTNQFWMRGSIIRNSNSLNGLSSFADHINGNSFYNIGDERFVKLVNRLEELFWLDSNLYLDSYDIALFMLRKERELFSFNEFAETVHMFQYTNTIQNWYRTHINATELCLKEKDTFFVHGRNVVI</sequence>
<gene>
    <name evidence="1" type="ORF">HK099_002837</name>
</gene>
<dbReference type="AlphaFoldDB" id="A0AAD5U2L1"/>
<name>A0AAD5U2L1_9FUNG</name>
<evidence type="ECO:0000313" key="1">
    <source>
        <dbReference type="EMBL" id="KAJ3221974.1"/>
    </source>
</evidence>
<organism evidence="1 2">
    <name type="scientific">Clydaea vesicula</name>
    <dbReference type="NCBI Taxonomy" id="447962"/>
    <lineage>
        <taxon>Eukaryota</taxon>
        <taxon>Fungi</taxon>
        <taxon>Fungi incertae sedis</taxon>
        <taxon>Chytridiomycota</taxon>
        <taxon>Chytridiomycota incertae sedis</taxon>
        <taxon>Chytridiomycetes</taxon>
        <taxon>Lobulomycetales</taxon>
        <taxon>Lobulomycetaceae</taxon>
        <taxon>Clydaea</taxon>
    </lineage>
</organism>
<dbReference type="Proteomes" id="UP001211065">
    <property type="component" value="Unassembled WGS sequence"/>
</dbReference>